<name>A0ACB8B8M7_9AGAM</name>
<accession>A0ACB8B8M7</accession>
<dbReference type="Proteomes" id="UP000790709">
    <property type="component" value="Unassembled WGS sequence"/>
</dbReference>
<dbReference type="EMBL" id="MU266495">
    <property type="protein sequence ID" value="KAH7922161.1"/>
    <property type="molecule type" value="Genomic_DNA"/>
</dbReference>
<reference evidence="1" key="1">
    <citation type="journal article" date="2021" name="New Phytol.">
        <title>Evolutionary innovations through gain and loss of genes in the ectomycorrhizal Boletales.</title>
        <authorList>
            <person name="Wu G."/>
            <person name="Miyauchi S."/>
            <person name="Morin E."/>
            <person name="Kuo A."/>
            <person name="Drula E."/>
            <person name="Varga T."/>
            <person name="Kohler A."/>
            <person name="Feng B."/>
            <person name="Cao Y."/>
            <person name="Lipzen A."/>
            <person name="Daum C."/>
            <person name="Hundley H."/>
            <person name="Pangilinan J."/>
            <person name="Johnson J."/>
            <person name="Barry K."/>
            <person name="LaButti K."/>
            <person name="Ng V."/>
            <person name="Ahrendt S."/>
            <person name="Min B."/>
            <person name="Choi I.G."/>
            <person name="Park H."/>
            <person name="Plett J.M."/>
            <person name="Magnuson J."/>
            <person name="Spatafora J.W."/>
            <person name="Nagy L.G."/>
            <person name="Henrissat B."/>
            <person name="Grigoriev I.V."/>
            <person name="Yang Z.L."/>
            <person name="Xu J."/>
            <person name="Martin F.M."/>
        </authorList>
    </citation>
    <scope>NUCLEOTIDE SEQUENCE</scope>
    <source>
        <strain evidence="1">KUC20120723A-06</strain>
    </source>
</reference>
<proteinExistence type="predicted"/>
<comment type="caution">
    <text evidence="1">The sequence shown here is derived from an EMBL/GenBank/DDBJ whole genome shotgun (WGS) entry which is preliminary data.</text>
</comment>
<sequence>MNSTSLPSSEASLLLSEYTAVVHGRYMFAATATLVLYDHLIAIDDEVTYFWSGRWNISRVLYFSVSYMSCTLYTVFSRRYVSADLLVASISSTFTMTFNGSAALALRVWYLFTHNRAIQALVGVAFVLCTAATSTFASRIYGTPSGALIGQTDCRSSDNFQAIWRLYLPSIIFHSFLYILTLYRTCTSCTTEELGVLSRRIVDEGAPLYLIATLALVYTIVATSLTNNPEPVSNEFSCYIGSLVNGVISVTVCRAMLSLRNLATRLHVDPVWLLSHSELSRLCYRMGANDGELLVEVQTGITSALELEEFHSTRDSVVEPQVLIR</sequence>
<gene>
    <name evidence="1" type="ORF">BV22DRAFT_1017803</name>
</gene>
<organism evidence="1 2">
    <name type="scientific">Leucogyrophana mollusca</name>
    <dbReference type="NCBI Taxonomy" id="85980"/>
    <lineage>
        <taxon>Eukaryota</taxon>
        <taxon>Fungi</taxon>
        <taxon>Dikarya</taxon>
        <taxon>Basidiomycota</taxon>
        <taxon>Agaricomycotina</taxon>
        <taxon>Agaricomycetes</taxon>
        <taxon>Agaricomycetidae</taxon>
        <taxon>Boletales</taxon>
        <taxon>Boletales incertae sedis</taxon>
        <taxon>Leucogyrophana</taxon>
    </lineage>
</organism>
<protein>
    <submittedName>
        <fullName evidence="1">Uncharacterized protein</fullName>
    </submittedName>
</protein>
<evidence type="ECO:0000313" key="1">
    <source>
        <dbReference type="EMBL" id="KAH7922161.1"/>
    </source>
</evidence>
<evidence type="ECO:0000313" key="2">
    <source>
        <dbReference type="Proteomes" id="UP000790709"/>
    </source>
</evidence>
<keyword evidence="2" id="KW-1185">Reference proteome</keyword>